<name>A0A424YGU5_9FIRM</name>
<reference evidence="2 3" key="1">
    <citation type="submission" date="2018-08" db="EMBL/GenBank/DDBJ databases">
        <title>The metabolism and importance of syntrophic acetate oxidation coupled to methane or sulfide production in haloalkaline environments.</title>
        <authorList>
            <person name="Timmers P.H.A."/>
            <person name="Vavourakis C.D."/>
            <person name="Sorokin D.Y."/>
            <person name="Sinninghe Damste J.S."/>
            <person name="Muyzer G."/>
            <person name="Stams A.J.M."/>
            <person name="Plugge C.M."/>
        </authorList>
    </citation>
    <scope>NUCLEOTIDE SEQUENCE [LARGE SCALE GENOMIC DNA]</scope>
    <source>
        <strain evidence="2">MSAO_Bac1</strain>
    </source>
</reference>
<proteinExistence type="predicted"/>
<dbReference type="Pfam" id="PF03013">
    <property type="entry name" value="Pyr_excise"/>
    <property type="match status" value="1"/>
</dbReference>
<accession>A0A424YGU5</accession>
<gene>
    <name evidence="2" type="ORF">D5R97_02700</name>
</gene>
<dbReference type="AlphaFoldDB" id="A0A424YGU5"/>
<feature type="domain" description="DUF1722" evidence="1">
    <location>
        <begin position="128"/>
        <end position="234"/>
    </location>
</feature>
<dbReference type="InterPro" id="IPR013560">
    <property type="entry name" value="DUF1722"/>
</dbReference>
<dbReference type="Proteomes" id="UP000285138">
    <property type="component" value="Unassembled WGS sequence"/>
</dbReference>
<sequence length="244" mass="28962">MRVWDVHPGYLTRNSLLGQHAEIHALFNVIKDCKKGYGAHPETLRWKGHLNILRKRHDLTVKEMVLRGYRHASPCREEEKYANSSLRLKYINHPAEQLEILREKYLKNSSRGRIPLPRRGSDFWAHHKYSVMARGYNYYKDIQSFLRGKKDLPVKEERELIEKVTGIMEKPVPSKALVNLIHHLWGYFKDKASETEKEEYLNFPRESLSSVIQSFYQMARKYDQEYLLQSTVFADLLEEWLRDG</sequence>
<evidence type="ECO:0000313" key="2">
    <source>
        <dbReference type="EMBL" id="RQD77225.1"/>
    </source>
</evidence>
<evidence type="ECO:0000259" key="1">
    <source>
        <dbReference type="Pfam" id="PF08349"/>
    </source>
</evidence>
<protein>
    <submittedName>
        <fullName evidence="2">DUF1722 domain-containing protein</fullName>
    </submittedName>
</protein>
<dbReference type="Gene3D" id="1.10.440.10">
    <property type="entry name" value="T4 endonuclease V"/>
    <property type="match status" value="1"/>
</dbReference>
<dbReference type="InterPro" id="IPR004260">
    <property type="entry name" value="Pyr-dimer_DNA_glycosylase"/>
</dbReference>
<dbReference type="Pfam" id="PF08349">
    <property type="entry name" value="DUF1722"/>
    <property type="match status" value="1"/>
</dbReference>
<dbReference type="SUPFAM" id="SSF47077">
    <property type="entry name" value="T4 endonuclease V"/>
    <property type="match status" value="1"/>
</dbReference>
<dbReference type="EMBL" id="QZAA01000076">
    <property type="protein sequence ID" value="RQD77225.1"/>
    <property type="molecule type" value="Genomic_DNA"/>
</dbReference>
<dbReference type="InterPro" id="IPR024796">
    <property type="entry name" value="T4_endonuc_V"/>
</dbReference>
<organism evidence="2 3">
    <name type="scientific">Candidatus Syntrophonatronum acetioxidans</name>
    <dbReference type="NCBI Taxonomy" id="1795816"/>
    <lineage>
        <taxon>Bacteria</taxon>
        <taxon>Bacillati</taxon>
        <taxon>Bacillota</taxon>
        <taxon>Clostridia</taxon>
        <taxon>Eubacteriales</taxon>
        <taxon>Syntrophomonadaceae</taxon>
        <taxon>Candidatus Syntrophonatronum</taxon>
    </lineage>
</organism>
<comment type="caution">
    <text evidence="2">The sequence shown here is derived from an EMBL/GenBank/DDBJ whole genome shotgun (WGS) entry which is preliminary data.</text>
</comment>
<evidence type="ECO:0000313" key="3">
    <source>
        <dbReference type="Proteomes" id="UP000285138"/>
    </source>
</evidence>